<dbReference type="Proteomes" id="UP000030689">
    <property type="component" value="Unassembled WGS sequence"/>
</dbReference>
<comment type="pathway">
    <text evidence="2">Lipid metabolism.</text>
</comment>
<evidence type="ECO:0000256" key="4">
    <source>
        <dbReference type="ARBA" id="ARBA00035674"/>
    </source>
</evidence>
<dbReference type="EMBL" id="KI517809">
    <property type="protein sequence ID" value="ESQ30674.1"/>
    <property type="molecule type" value="Genomic_DNA"/>
</dbReference>
<keyword evidence="3" id="KW-0808">Transferase</keyword>
<dbReference type="OMA" id="CKRIGAY"/>
<proteinExistence type="predicted"/>
<dbReference type="KEGG" id="eus:EUTSA_v10012068mg"/>
<dbReference type="InterPro" id="IPR029063">
    <property type="entry name" value="SAM-dependent_MTases_sf"/>
</dbReference>
<evidence type="ECO:0000256" key="1">
    <source>
        <dbReference type="ARBA" id="ARBA00004969"/>
    </source>
</evidence>
<name>V4KHL0_EUTSA</name>
<dbReference type="Gramene" id="ESQ30674">
    <property type="protein sequence ID" value="ESQ30674"/>
    <property type="gene ID" value="EUTSA_v10012068mg"/>
</dbReference>
<dbReference type="GO" id="GO:0000234">
    <property type="term" value="F:phosphoethanolamine N-methyltransferase activity"/>
    <property type="evidence" value="ECO:0007669"/>
    <property type="project" value="UniProtKB-EC"/>
</dbReference>
<feature type="non-terminal residue" evidence="6">
    <location>
        <position position="258"/>
    </location>
</feature>
<gene>
    <name evidence="6" type="ORF">EUTSA_v10012068mg</name>
</gene>
<sequence>MATPYKEERVIQKSYLKENSSDLTVEAIMLDSKDSDPDKEERPEVLSLIPPYEGKTVLELGAGIGHFTGELAQKAGEVIALDFIESAIKKNASVNGHYKNVKFMCADVRSPDLKITDASIDLIFSNWLLMYLSDKEVELFSKRMLGWIKPGGYIFFRESCFHQSGDSKRKSNPTHYREQKFYTKIFQECQTRDASGNSFELSMVGCKRIGAYVKNKKNQNQICWIWQKVSLENDKDLQRSLDNVQYKSNGILRFGQGY</sequence>
<keyword evidence="7" id="KW-1185">Reference proteome</keyword>
<dbReference type="eggNOG" id="KOG1269">
    <property type="taxonomic scope" value="Eukaryota"/>
</dbReference>
<dbReference type="OrthoDB" id="1165905at2759"/>
<feature type="domain" description="Methyltransferase" evidence="5">
    <location>
        <begin position="53"/>
        <end position="179"/>
    </location>
</feature>
<dbReference type="InterPro" id="IPR025714">
    <property type="entry name" value="Methyltranfer_dom"/>
</dbReference>
<comment type="pathway">
    <text evidence="1">Phospholipid metabolism; phosphatidylcholine biosynthesis.</text>
</comment>
<dbReference type="SUPFAM" id="SSF53335">
    <property type="entry name" value="S-adenosyl-L-methionine-dependent methyltransferases"/>
    <property type="match status" value="1"/>
</dbReference>
<reference evidence="6 7" key="1">
    <citation type="journal article" date="2013" name="Front. Plant Sci.">
        <title>The Reference Genome of the Halophytic Plant Eutrema salsugineum.</title>
        <authorList>
            <person name="Yang R."/>
            <person name="Jarvis D.E."/>
            <person name="Chen H."/>
            <person name="Beilstein M.A."/>
            <person name="Grimwood J."/>
            <person name="Jenkins J."/>
            <person name="Shu S."/>
            <person name="Prochnik S."/>
            <person name="Xin M."/>
            <person name="Ma C."/>
            <person name="Schmutz J."/>
            <person name="Wing R.A."/>
            <person name="Mitchell-Olds T."/>
            <person name="Schumaker K.S."/>
            <person name="Wang X."/>
        </authorList>
    </citation>
    <scope>NUCLEOTIDE SEQUENCE [LARGE SCALE GENOMIC DNA]</scope>
</reference>
<organism evidence="6 7">
    <name type="scientific">Eutrema salsugineum</name>
    <name type="common">Saltwater cress</name>
    <name type="synonym">Sisymbrium salsugineum</name>
    <dbReference type="NCBI Taxonomy" id="72664"/>
    <lineage>
        <taxon>Eukaryota</taxon>
        <taxon>Viridiplantae</taxon>
        <taxon>Streptophyta</taxon>
        <taxon>Embryophyta</taxon>
        <taxon>Tracheophyta</taxon>
        <taxon>Spermatophyta</taxon>
        <taxon>Magnoliopsida</taxon>
        <taxon>eudicotyledons</taxon>
        <taxon>Gunneridae</taxon>
        <taxon>Pentapetalae</taxon>
        <taxon>rosids</taxon>
        <taxon>malvids</taxon>
        <taxon>Brassicales</taxon>
        <taxon>Brassicaceae</taxon>
        <taxon>Eutremeae</taxon>
        <taxon>Eutrema</taxon>
    </lineage>
</organism>
<dbReference type="PANTHER" id="PTHR44307:SF19">
    <property type="entry name" value="PHOSPHOMETHYLETHANOLAMINE N-METHYLTRANSFERASE"/>
    <property type="match status" value="1"/>
</dbReference>
<dbReference type="EC" id="2.1.1.103" evidence="4"/>
<dbReference type="PANTHER" id="PTHR44307">
    <property type="entry name" value="PHOSPHOETHANOLAMINE METHYLTRANSFERASE"/>
    <property type="match status" value="1"/>
</dbReference>
<dbReference type="AlphaFoldDB" id="V4KHL0"/>
<dbReference type="STRING" id="72664.V4KHL0"/>
<accession>V4KHL0</accession>
<evidence type="ECO:0000313" key="7">
    <source>
        <dbReference type="Proteomes" id="UP000030689"/>
    </source>
</evidence>
<dbReference type="Gene3D" id="3.40.50.150">
    <property type="entry name" value="Vaccinia Virus protein VP39"/>
    <property type="match status" value="1"/>
</dbReference>
<evidence type="ECO:0000256" key="3">
    <source>
        <dbReference type="ARBA" id="ARBA00022679"/>
    </source>
</evidence>
<dbReference type="CDD" id="cd02440">
    <property type="entry name" value="AdoMet_MTases"/>
    <property type="match status" value="1"/>
</dbReference>
<evidence type="ECO:0000313" key="6">
    <source>
        <dbReference type="EMBL" id="ESQ30674.1"/>
    </source>
</evidence>
<evidence type="ECO:0000259" key="5">
    <source>
        <dbReference type="Pfam" id="PF13847"/>
    </source>
</evidence>
<evidence type="ECO:0000256" key="2">
    <source>
        <dbReference type="ARBA" id="ARBA00005189"/>
    </source>
</evidence>
<protein>
    <recommendedName>
        <fullName evidence="4">phosphoethanolamine N-methyltransferase</fullName>
        <ecNumber evidence="4">2.1.1.103</ecNumber>
    </recommendedName>
</protein>
<dbReference type="Pfam" id="PF13847">
    <property type="entry name" value="Methyltransf_31"/>
    <property type="match status" value="1"/>
</dbReference>